<name>A0A0F8ZJJ5_9ZZZZ</name>
<sequence length="98" mass="11703">VKYMEIMGKSGFHNVQDLKIKMNACLPRKEPHHWSKFSKYRFRSRDNVIFDEDVRTHSIEEIEGFYTKETGKKPYYRGKHTKAFESYAYGFKISGDEL</sequence>
<gene>
    <name evidence="1" type="ORF">LCGC14_2962610</name>
</gene>
<dbReference type="AlphaFoldDB" id="A0A0F8ZJJ5"/>
<comment type="caution">
    <text evidence="1">The sequence shown here is derived from an EMBL/GenBank/DDBJ whole genome shotgun (WGS) entry which is preliminary data.</text>
</comment>
<proteinExistence type="predicted"/>
<reference evidence="1" key="1">
    <citation type="journal article" date="2015" name="Nature">
        <title>Complex archaea that bridge the gap between prokaryotes and eukaryotes.</title>
        <authorList>
            <person name="Spang A."/>
            <person name="Saw J.H."/>
            <person name="Jorgensen S.L."/>
            <person name="Zaremba-Niedzwiedzka K."/>
            <person name="Martijn J."/>
            <person name="Lind A.E."/>
            <person name="van Eijk R."/>
            <person name="Schleper C."/>
            <person name="Guy L."/>
            <person name="Ettema T.J."/>
        </authorList>
    </citation>
    <scope>NUCLEOTIDE SEQUENCE</scope>
</reference>
<dbReference type="EMBL" id="LAZR01060009">
    <property type="protein sequence ID" value="KKK66584.1"/>
    <property type="molecule type" value="Genomic_DNA"/>
</dbReference>
<evidence type="ECO:0000313" key="1">
    <source>
        <dbReference type="EMBL" id="KKK66584.1"/>
    </source>
</evidence>
<feature type="non-terminal residue" evidence="1">
    <location>
        <position position="1"/>
    </location>
</feature>
<accession>A0A0F8ZJJ5</accession>
<protein>
    <submittedName>
        <fullName evidence="1">Uncharacterized protein</fullName>
    </submittedName>
</protein>
<organism evidence="1">
    <name type="scientific">marine sediment metagenome</name>
    <dbReference type="NCBI Taxonomy" id="412755"/>
    <lineage>
        <taxon>unclassified sequences</taxon>
        <taxon>metagenomes</taxon>
        <taxon>ecological metagenomes</taxon>
    </lineage>
</organism>